<name>A0A263HCC5_9PAST</name>
<dbReference type="PANTHER" id="PTHR34227:SF11">
    <property type="entry name" value="CHAPERONE PROTEIN TORD"/>
    <property type="match status" value="1"/>
</dbReference>
<keyword evidence="1" id="KW-0143">Chaperone</keyword>
<dbReference type="RefSeq" id="WP_094946241.1">
    <property type="nucleotide sequence ID" value="NZ_JBMHIA010000018.1"/>
</dbReference>
<dbReference type="EMBL" id="UFSB01000001">
    <property type="protein sequence ID" value="SUU33921.1"/>
    <property type="molecule type" value="Genomic_DNA"/>
</dbReference>
<protein>
    <submittedName>
        <fullName evidence="3">Chaperone protein TorD</fullName>
    </submittedName>
    <submittedName>
        <fullName evidence="2">Molecular chaperone TorD</fullName>
    </submittedName>
</protein>
<evidence type="ECO:0000313" key="2">
    <source>
        <dbReference type="EMBL" id="OZN25155.1"/>
    </source>
</evidence>
<dbReference type="EMBL" id="NLFK01000004">
    <property type="protein sequence ID" value="OZN25155.1"/>
    <property type="molecule type" value="Genomic_DNA"/>
</dbReference>
<dbReference type="PANTHER" id="PTHR34227">
    <property type="entry name" value="CHAPERONE PROTEIN YCDY"/>
    <property type="match status" value="1"/>
</dbReference>
<dbReference type="Proteomes" id="UP000254507">
    <property type="component" value="Unassembled WGS sequence"/>
</dbReference>
<dbReference type="Gene3D" id="1.20.120.1820">
    <property type="match status" value="1"/>
</dbReference>
<dbReference type="Gene3D" id="1.20.1280.20">
    <property type="entry name" value="HscB, C-terminal domain"/>
    <property type="match status" value="1"/>
</dbReference>
<accession>A0A263HCC5</accession>
<dbReference type="InterPro" id="IPR020945">
    <property type="entry name" value="DMSO/NO3_reduct_chaperone"/>
</dbReference>
<organism evidence="3 5">
    <name type="scientific">Actinobacillus seminis</name>
    <dbReference type="NCBI Taxonomy" id="722"/>
    <lineage>
        <taxon>Bacteria</taxon>
        <taxon>Pseudomonadati</taxon>
        <taxon>Pseudomonadota</taxon>
        <taxon>Gammaproteobacteria</taxon>
        <taxon>Pasteurellales</taxon>
        <taxon>Pasteurellaceae</taxon>
        <taxon>Actinobacillus</taxon>
    </lineage>
</organism>
<dbReference type="OrthoDB" id="7849731at2"/>
<dbReference type="InterPro" id="IPR036386">
    <property type="entry name" value="HscB_C_sf"/>
</dbReference>
<dbReference type="Pfam" id="PF02613">
    <property type="entry name" value="Nitrate_red_del"/>
    <property type="match status" value="1"/>
</dbReference>
<evidence type="ECO:0000313" key="3">
    <source>
        <dbReference type="EMBL" id="SUU33921.1"/>
    </source>
</evidence>
<reference evidence="3 5" key="2">
    <citation type="submission" date="2018-06" db="EMBL/GenBank/DDBJ databases">
        <authorList>
            <consortium name="Pathogen Informatics"/>
            <person name="Doyle S."/>
        </authorList>
    </citation>
    <scope>NUCLEOTIDE SEQUENCE [LARGE SCALE GENOMIC DNA]</scope>
    <source>
        <strain evidence="3 5">NCTC10851</strain>
    </source>
</reference>
<dbReference type="FunCoup" id="A0A263HCC5">
    <property type="interactions" value="84"/>
</dbReference>
<keyword evidence="4" id="KW-1185">Reference proteome</keyword>
<evidence type="ECO:0000256" key="1">
    <source>
        <dbReference type="ARBA" id="ARBA00023186"/>
    </source>
</evidence>
<gene>
    <name evidence="3" type="primary">torD</name>
    <name evidence="2" type="ORF">CFY87_05455</name>
    <name evidence="3" type="ORF">NCTC10851_00071</name>
</gene>
<sequence>MIALSYEEKAFIYSWLKNLLSHELTEEQLIQYQQGEFSPLFDFLSAEGMVEETQLIRNELMKLRKIPFSHLELAADFSQLFLLDLTASALPYASAYLEKDVLTEHLAFLDKLLSTLQLAINKVTKEPSDHLAVYLEILIHLEKNNDNAQVVHFINAYFLSWLKPFYHKACSIHTQTRFYQYVIMLLITLLTKRIG</sequence>
<dbReference type="GO" id="GO:0051259">
    <property type="term" value="P:protein complex oligomerization"/>
    <property type="evidence" value="ECO:0007669"/>
    <property type="project" value="InterPro"/>
</dbReference>
<proteinExistence type="predicted"/>
<reference evidence="2 4" key="1">
    <citation type="submission" date="2017-07" db="EMBL/GenBank/DDBJ databases">
        <title>Virulence factors identified in Actinobacillus seminis.</title>
        <authorList>
            <person name="Negrete-Abascal E."/>
            <person name="Vaca-Pacheco S."/>
            <person name="Montes-Garcia F."/>
            <person name="Leyto-Gil A.M."/>
            <person name="Fragoso-Garcia E."/>
            <person name="Carvente-Garcia R."/>
            <person name="Perez-Agueros S."/>
            <person name="Castelan-Sanchez H.G."/>
            <person name="Garcia-Molina A."/>
            <person name="Villamar T.E."/>
            <person name="Vazquez-Cruz C."/>
        </authorList>
    </citation>
    <scope>NUCLEOTIDE SEQUENCE [LARGE SCALE GENOMIC DNA]</scope>
    <source>
        <strain evidence="2 4">ATCC 15768</strain>
    </source>
</reference>
<dbReference type="InterPro" id="IPR050289">
    <property type="entry name" value="TorD/DmsD_chaperones"/>
</dbReference>
<dbReference type="SUPFAM" id="SSF89155">
    <property type="entry name" value="TorD-like"/>
    <property type="match status" value="1"/>
</dbReference>
<dbReference type="NCBIfam" id="NF003442">
    <property type="entry name" value="PRK04976.1"/>
    <property type="match status" value="1"/>
</dbReference>
<dbReference type="InterPro" id="IPR036411">
    <property type="entry name" value="TorD-like_sf"/>
</dbReference>
<evidence type="ECO:0000313" key="4">
    <source>
        <dbReference type="Proteomes" id="UP000215738"/>
    </source>
</evidence>
<dbReference type="InParanoid" id="A0A263HCC5"/>
<evidence type="ECO:0000313" key="5">
    <source>
        <dbReference type="Proteomes" id="UP000254507"/>
    </source>
</evidence>
<dbReference type="AlphaFoldDB" id="A0A263HCC5"/>
<dbReference type="Proteomes" id="UP000215738">
    <property type="component" value="Unassembled WGS sequence"/>
</dbReference>